<comment type="similarity">
    <text evidence="5">Belongs to the DEAD box helicase family.</text>
</comment>
<dbReference type="GO" id="GO:0003723">
    <property type="term" value="F:RNA binding"/>
    <property type="evidence" value="ECO:0007669"/>
    <property type="project" value="UniProtKB-UniRule"/>
</dbReference>
<dbReference type="GO" id="GO:0016787">
    <property type="term" value="F:hydrolase activity"/>
    <property type="evidence" value="ECO:0007669"/>
    <property type="project" value="UniProtKB-KW"/>
</dbReference>
<comment type="catalytic activity">
    <reaction evidence="5">
        <text>ATP + H2O = ADP + phosphate + H(+)</text>
        <dbReference type="Rhea" id="RHEA:13065"/>
        <dbReference type="ChEBI" id="CHEBI:15377"/>
        <dbReference type="ChEBI" id="CHEBI:15378"/>
        <dbReference type="ChEBI" id="CHEBI:30616"/>
        <dbReference type="ChEBI" id="CHEBI:43474"/>
        <dbReference type="ChEBI" id="CHEBI:456216"/>
        <dbReference type="EC" id="3.6.4.13"/>
    </reaction>
</comment>
<organism evidence="8 9">
    <name type="scientific">Catenaria anguillulae PL171</name>
    <dbReference type="NCBI Taxonomy" id="765915"/>
    <lineage>
        <taxon>Eukaryota</taxon>
        <taxon>Fungi</taxon>
        <taxon>Fungi incertae sedis</taxon>
        <taxon>Blastocladiomycota</taxon>
        <taxon>Blastocladiomycetes</taxon>
        <taxon>Blastocladiales</taxon>
        <taxon>Catenariaceae</taxon>
        <taxon>Catenaria</taxon>
    </lineage>
</organism>
<dbReference type="InterPro" id="IPR001650">
    <property type="entry name" value="Helicase_C-like"/>
</dbReference>
<dbReference type="EMBL" id="MCFL01000057">
    <property type="protein sequence ID" value="ORZ31650.1"/>
    <property type="molecule type" value="Genomic_DNA"/>
</dbReference>
<dbReference type="InterPro" id="IPR014001">
    <property type="entry name" value="Helicase_ATP-bd"/>
</dbReference>
<evidence type="ECO:0000256" key="5">
    <source>
        <dbReference type="RuleBase" id="RU365068"/>
    </source>
</evidence>
<dbReference type="InterPro" id="IPR011545">
    <property type="entry name" value="DEAD/DEAH_box_helicase_dom"/>
</dbReference>
<evidence type="ECO:0000256" key="2">
    <source>
        <dbReference type="ARBA" id="ARBA00022801"/>
    </source>
</evidence>
<protein>
    <recommendedName>
        <fullName evidence="5">ATP-dependent RNA helicase</fullName>
        <ecNumber evidence="5">3.6.4.13</ecNumber>
    </recommendedName>
</protein>
<dbReference type="GO" id="GO:0003724">
    <property type="term" value="F:RNA helicase activity"/>
    <property type="evidence" value="ECO:0007669"/>
    <property type="project" value="UniProtKB-EC"/>
</dbReference>
<dbReference type="OrthoDB" id="196131at2759"/>
<keyword evidence="1 5" id="KW-0547">Nucleotide-binding</keyword>
<dbReference type="PROSITE" id="PS51194">
    <property type="entry name" value="HELICASE_CTER"/>
    <property type="match status" value="1"/>
</dbReference>
<keyword evidence="2 5" id="KW-0378">Hydrolase</keyword>
<sequence length="538" mass="56961">MHVYGLAHVAAAGAAADTGNQSNGAEPAACRAIICTHGRQSKWSDYDLHPMLLHRLPSLRFLHPTHVQTLALDRMLDGQPTALTAETGSGKTLAYLVPLLHRLLSLPSPPPTAPSSTMGKQLPKAIVLVPNHLLIRQTAGTLALLAGNAAHVLTHPSDINNQSPPASPHAPLPSVLITTPAALTNHLHTSLPAFMSESGIQTLVLDEADLLLSGSYLAPTQAILRAVPRRAPNRPLLVLAAATLPPARSSKWPLALAQRAIPDLAVIRSSGSHAAPSTLDERFEYLTSTDDAHESGGTGGRGEALSARADKVLDILTDEQNDLRAAIVFTNLAKDVDPLAHYLRQRIDKEAGAWAQVYPMTSLPADSRDQLFTALRRQRNDMKPAVLVATDALARGIDLPSVNLVVHHTFPTDAVAYLHRVGRTARLGKPGVSVALVGAKDVALARGLELGSMGIEPSQDRILDPWPSSTRVTLVTIAVLYLTQVILAPPVQAAQVWQPEAIQSKAIAGVSGARAGAVAWNQRGAVVAGGKLGKARRV</sequence>
<keyword evidence="5" id="KW-0347">Helicase</keyword>
<dbReference type="SMART" id="SM00490">
    <property type="entry name" value="HELICc"/>
    <property type="match status" value="1"/>
</dbReference>
<comment type="domain">
    <text evidence="5">The Q motif is unique to and characteristic of the DEAD box family of RNA helicases and controls ATP binding and hydrolysis.</text>
</comment>
<evidence type="ECO:0000259" key="7">
    <source>
        <dbReference type="PROSITE" id="PS51194"/>
    </source>
</evidence>
<comment type="function">
    <text evidence="5">RNA helicase.</text>
</comment>
<dbReference type="STRING" id="765915.A0A1Y2HAM4"/>
<dbReference type="Pfam" id="PF00270">
    <property type="entry name" value="DEAD"/>
    <property type="match status" value="1"/>
</dbReference>
<dbReference type="PROSITE" id="PS51192">
    <property type="entry name" value="HELICASE_ATP_BIND_1"/>
    <property type="match status" value="1"/>
</dbReference>
<dbReference type="GO" id="GO:0005524">
    <property type="term" value="F:ATP binding"/>
    <property type="evidence" value="ECO:0007669"/>
    <property type="project" value="UniProtKB-UniRule"/>
</dbReference>
<dbReference type="InterPro" id="IPR027417">
    <property type="entry name" value="P-loop_NTPase"/>
</dbReference>
<dbReference type="SMART" id="SM00487">
    <property type="entry name" value="DEXDc"/>
    <property type="match status" value="1"/>
</dbReference>
<proteinExistence type="inferred from homology"/>
<feature type="domain" description="Helicase ATP-binding" evidence="6">
    <location>
        <begin position="72"/>
        <end position="261"/>
    </location>
</feature>
<feature type="domain" description="Helicase C-terminal" evidence="7">
    <location>
        <begin position="311"/>
        <end position="474"/>
    </location>
</feature>
<name>A0A1Y2HAM4_9FUNG</name>
<evidence type="ECO:0000256" key="4">
    <source>
        <dbReference type="ARBA" id="ARBA00022884"/>
    </source>
</evidence>
<dbReference type="Gene3D" id="3.40.50.300">
    <property type="entry name" value="P-loop containing nucleotide triphosphate hydrolases"/>
    <property type="match status" value="2"/>
</dbReference>
<evidence type="ECO:0000256" key="1">
    <source>
        <dbReference type="ARBA" id="ARBA00022741"/>
    </source>
</evidence>
<dbReference type="CDD" id="cd18787">
    <property type="entry name" value="SF2_C_DEAD"/>
    <property type="match status" value="1"/>
</dbReference>
<dbReference type="Proteomes" id="UP000193411">
    <property type="component" value="Unassembled WGS sequence"/>
</dbReference>
<gene>
    <name evidence="8" type="ORF">BCR44DRAFT_1516004</name>
</gene>
<accession>A0A1Y2HAM4</accession>
<evidence type="ECO:0000313" key="8">
    <source>
        <dbReference type="EMBL" id="ORZ31650.1"/>
    </source>
</evidence>
<dbReference type="EC" id="3.6.4.13" evidence="5"/>
<keyword evidence="4 5" id="KW-0694">RNA-binding</keyword>
<reference evidence="8 9" key="1">
    <citation type="submission" date="2016-07" db="EMBL/GenBank/DDBJ databases">
        <title>Pervasive Adenine N6-methylation of Active Genes in Fungi.</title>
        <authorList>
            <consortium name="DOE Joint Genome Institute"/>
            <person name="Mondo S.J."/>
            <person name="Dannebaum R.O."/>
            <person name="Kuo R.C."/>
            <person name="Labutti K."/>
            <person name="Haridas S."/>
            <person name="Kuo A."/>
            <person name="Salamov A."/>
            <person name="Ahrendt S.R."/>
            <person name="Lipzen A."/>
            <person name="Sullivan W."/>
            <person name="Andreopoulos W.B."/>
            <person name="Clum A."/>
            <person name="Lindquist E."/>
            <person name="Daum C."/>
            <person name="Ramamoorthy G.K."/>
            <person name="Gryganskyi A."/>
            <person name="Culley D."/>
            <person name="Magnuson J.K."/>
            <person name="James T.Y."/>
            <person name="O'Malley M.A."/>
            <person name="Stajich J.E."/>
            <person name="Spatafora J.W."/>
            <person name="Visel A."/>
            <person name="Grigoriev I.V."/>
        </authorList>
    </citation>
    <scope>NUCLEOTIDE SEQUENCE [LARGE SCALE GENOMIC DNA]</scope>
    <source>
        <strain evidence="8 9">PL171</strain>
    </source>
</reference>
<keyword evidence="9" id="KW-1185">Reference proteome</keyword>
<comment type="caution">
    <text evidence="8">The sequence shown here is derived from an EMBL/GenBank/DDBJ whole genome shotgun (WGS) entry which is preliminary data.</text>
</comment>
<dbReference type="AlphaFoldDB" id="A0A1Y2HAM4"/>
<dbReference type="Pfam" id="PF00271">
    <property type="entry name" value="Helicase_C"/>
    <property type="match status" value="1"/>
</dbReference>
<dbReference type="PANTHER" id="PTHR24031">
    <property type="entry name" value="RNA HELICASE"/>
    <property type="match status" value="1"/>
</dbReference>
<evidence type="ECO:0000256" key="3">
    <source>
        <dbReference type="ARBA" id="ARBA00022840"/>
    </source>
</evidence>
<evidence type="ECO:0000259" key="6">
    <source>
        <dbReference type="PROSITE" id="PS51192"/>
    </source>
</evidence>
<keyword evidence="3 5" id="KW-0067">ATP-binding</keyword>
<evidence type="ECO:0000313" key="9">
    <source>
        <dbReference type="Proteomes" id="UP000193411"/>
    </source>
</evidence>
<dbReference type="SUPFAM" id="SSF52540">
    <property type="entry name" value="P-loop containing nucleoside triphosphate hydrolases"/>
    <property type="match status" value="1"/>
</dbReference>